<feature type="coiled-coil region" evidence="1">
    <location>
        <begin position="58"/>
        <end position="96"/>
    </location>
</feature>
<dbReference type="FunFam" id="2.70.70.10:FF:000006">
    <property type="entry name" value="M23 family peptidase"/>
    <property type="match status" value="1"/>
</dbReference>
<name>A0A2A4XHC3_9GAMM</name>
<feature type="transmembrane region" description="Helical" evidence="2">
    <location>
        <begin position="21"/>
        <end position="42"/>
    </location>
</feature>
<dbReference type="Gene3D" id="2.70.70.10">
    <property type="entry name" value="Glucose Permease (Domain IIA)"/>
    <property type="match status" value="1"/>
</dbReference>
<dbReference type="CDD" id="cd12797">
    <property type="entry name" value="M23_peptidase"/>
    <property type="match status" value="1"/>
</dbReference>
<dbReference type="PANTHER" id="PTHR21666">
    <property type="entry name" value="PEPTIDASE-RELATED"/>
    <property type="match status" value="1"/>
</dbReference>
<dbReference type="Proteomes" id="UP000218767">
    <property type="component" value="Unassembled WGS sequence"/>
</dbReference>
<dbReference type="InterPro" id="IPR050570">
    <property type="entry name" value="Cell_wall_metabolism_enzyme"/>
</dbReference>
<dbReference type="EMBL" id="NVUL01000003">
    <property type="protein sequence ID" value="PCI81884.1"/>
    <property type="molecule type" value="Genomic_DNA"/>
</dbReference>
<evidence type="ECO:0000313" key="4">
    <source>
        <dbReference type="EMBL" id="PCI81884.1"/>
    </source>
</evidence>
<evidence type="ECO:0000256" key="1">
    <source>
        <dbReference type="SAM" id="Coils"/>
    </source>
</evidence>
<organism evidence="4 5">
    <name type="scientific">SAR86 cluster bacterium</name>
    <dbReference type="NCBI Taxonomy" id="2030880"/>
    <lineage>
        <taxon>Bacteria</taxon>
        <taxon>Pseudomonadati</taxon>
        <taxon>Pseudomonadota</taxon>
        <taxon>Gammaproteobacteria</taxon>
        <taxon>SAR86 cluster</taxon>
    </lineage>
</organism>
<gene>
    <name evidence="4" type="ORF">COB20_01090</name>
</gene>
<reference evidence="5" key="1">
    <citation type="submission" date="2017-08" db="EMBL/GenBank/DDBJ databases">
        <title>A dynamic microbial community with high functional redundancy inhabits the cold, oxic subseafloor aquifer.</title>
        <authorList>
            <person name="Tully B.J."/>
            <person name="Wheat C.G."/>
            <person name="Glazer B.T."/>
            <person name="Huber J.A."/>
        </authorList>
    </citation>
    <scope>NUCLEOTIDE SEQUENCE [LARGE SCALE GENOMIC DNA]</scope>
</reference>
<keyword evidence="2" id="KW-0472">Membrane</keyword>
<protein>
    <recommendedName>
        <fullName evidence="3">M23ase beta-sheet core domain-containing protein</fullName>
    </recommendedName>
</protein>
<feature type="domain" description="M23ase beta-sheet core" evidence="3">
    <location>
        <begin position="205"/>
        <end position="300"/>
    </location>
</feature>
<sequence length="309" mass="33887">MKVILVDQRHGHTKTIVLKGWLKGLLSLCLLGAPVALGYFGYGLAVSQNNGVFSEESAQNWERQIRIQTEQISEIKEESEQQIDALTMRLAMLQARLVRLDAVGERITTIANLDNGEFDFSDPITIGGPLTGVSESYSAAGFMDAVYQLERQLDDRQQQLEILEGLMTDRKIQSDVFIAGRPVDKAWIASRFGQRPDPITGRIAFHGGIDFTTGKSGAEINTVASGVITWSGPRSGYGLMVEVNHGNGFTTRYAHSEKLLVDVGDIVMKGQNIALVGSTGRSTGPHVHFEVYKNGRVVDPAAYIHRTAR</sequence>
<proteinExistence type="predicted"/>
<dbReference type="SUPFAM" id="SSF51261">
    <property type="entry name" value="Duplicated hybrid motif"/>
    <property type="match status" value="1"/>
</dbReference>
<dbReference type="GO" id="GO:0004222">
    <property type="term" value="F:metalloendopeptidase activity"/>
    <property type="evidence" value="ECO:0007669"/>
    <property type="project" value="TreeGrafter"/>
</dbReference>
<dbReference type="PANTHER" id="PTHR21666:SF291">
    <property type="entry name" value="STAGE II SPORULATION PROTEIN Q"/>
    <property type="match status" value="1"/>
</dbReference>
<dbReference type="AlphaFoldDB" id="A0A2A4XHC3"/>
<evidence type="ECO:0000256" key="2">
    <source>
        <dbReference type="SAM" id="Phobius"/>
    </source>
</evidence>
<comment type="caution">
    <text evidence="4">The sequence shown here is derived from an EMBL/GenBank/DDBJ whole genome shotgun (WGS) entry which is preliminary data.</text>
</comment>
<dbReference type="InterPro" id="IPR016047">
    <property type="entry name" value="M23ase_b-sheet_dom"/>
</dbReference>
<keyword evidence="2" id="KW-1133">Transmembrane helix</keyword>
<keyword evidence="2" id="KW-0812">Transmembrane</keyword>
<dbReference type="InterPro" id="IPR011055">
    <property type="entry name" value="Dup_hybrid_motif"/>
</dbReference>
<accession>A0A2A4XHC3</accession>
<evidence type="ECO:0000313" key="5">
    <source>
        <dbReference type="Proteomes" id="UP000218767"/>
    </source>
</evidence>
<keyword evidence="1" id="KW-0175">Coiled coil</keyword>
<evidence type="ECO:0000259" key="3">
    <source>
        <dbReference type="Pfam" id="PF01551"/>
    </source>
</evidence>
<dbReference type="Pfam" id="PF01551">
    <property type="entry name" value="Peptidase_M23"/>
    <property type="match status" value="1"/>
</dbReference>